<organism evidence="2 3">
    <name type="scientific">Gimesia alba</name>
    <dbReference type="NCBI Taxonomy" id="2527973"/>
    <lineage>
        <taxon>Bacteria</taxon>
        <taxon>Pseudomonadati</taxon>
        <taxon>Planctomycetota</taxon>
        <taxon>Planctomycetia</taxon>
        <taxon>Planctomycetales</taxon>
        <taxon>Planctomycetaceae</taxon>
        <taxon>Gimesia</taxon>
    </lineage>
</organism>
<dbReference type="KEGG" id="gaz:Pan241w_15910"/>
<evidence type="ECO:0000259" key="1">
    <source>
        <dbReference type="PROSITE" id="PS50914"/>
    </source>
</evidence>
<dbReference type="InterPro" id="IPR007055">
    <property type="entry name" value="BON_dom"/>
</dbReference>
<dbReference type="EMBL" id="CP036269">
    <property type="protein sequence ID" value="QDT41528.1"/>
    <property type="molecule type" value="Genomic_DNA"/>
</dbReference>
<keyword evidence="3" id="KW-1185">Reference proteome</keyword>
<dbReference type="PROSITE" id="PS50914">
    <property type="entry name" value="BON"/>
    <property type="match status" value="1"/>
</dbReference>
<gene>
    <name evidence="2" type="ORF">Pan241w_15910</name>
</gene>
<accession>A0A517RCA6</accession>
<dbReference type="AlphaFoldDB" id="A0A517RCA6"/>
<feature type="domain" description="BON" evidence="1">
    <location>
        <begin position="15"/>
        <end position="83"/>
    </location>
</feature>
<dbReference type="Proteomes" id="UP000317171">
    <property type="component" value="Chromosome"/>
</dbReference>
<evidence type="ECO:0000313" key="3">
    <source>
        <dbReference type="Proteomes" id="UP000317171"/>
    </source>
</evidence>
<sequence length="88" mass="9889">MKLQGEMRSRLLPNPDNQLIARVKRALRTSGYVPLAQVRVMVDRGQVFLAGDVPTNFMKQVAQTRALSVDGVKSLSNDLVVEREFSQF</sequence>
<protein>
    <submittedName>
        <fullName evidence="2">Periplasmic protein</fullName>
    </submittedName>
</protein>
<evidence type="ECO:0000313" key="2">
    <source>
        <dbReference type="EMBL" id="QDT41528.1"/>
    </source>
</evidence>
<dbReference type="Pfam" id="PF04972">
    <property type="entry name" value="BON"/>
    <property type="match status" value="1"/>
</dbReference>
<dbReference type="Gene3D" id="3.30.1340.30">
    <property type="match status" value="1"/>
</dbReference>
<proteinExistence type="predicted"/>
<name>A0A517RCA6_9PLAN</name>
<reference evidence="2 3" key="1">
    <citation type="submission" date="2019-02" db="EMBL/GenBank/DDBJ databases">
        <title>Deep-cultivation of Planctomycetes and their phenomic and genomic characterization uncovers novel biology.</title>
        <authorList>
            <person name="Wiegand S."/>
            <person name="Jogler M."/>
            <person name="Boedeker C."/>
            <person name="Pinto D."/>
            <person name="Vollmers J."/>
            <person name="Rivas-Marin E."/>
            <person name="Kohn T."/>
            <person name="Peeters S.H."/>
            <person name="Heuer A."/>
            <person name="Rast P."/>
            <person name="Oberbeckmann S."/>
            <person name="Bunk B."/>
            <person name="Jeske O."/>
            <person name="Meyerdierks A."/>
            <person name="Storesund J.E."/>
            <person name="Kallscheuer N."/>
            <person name="Luecker S."/>
            <person name="Lage O.M."/>
            <person name="Pohl T."/>
            <person name="Merkel B.J."/>
            <person name="Hornburger P."/>
            <person name="Mueller R.-W."/>
            <person name="Bruemmer F."/>
            <person name="Labrenz M."/>
            <person name="Spormann A.M."/>
            <person name="Op den Camp H."/>
            <person name="Overmann J."/>
            <person name="Amann R."/>
            <person name="Jetten M.S.M."/>
            <person name="Mascher T."/>
            <person name="Medema M.H."/>
            <person name="Devos D.P."/>
            <person name="Kaster A.-K."/>
            <person name="Ovreas L."/>
            <person name="Rohde M."/>
            <person name="Galperin M.Y."/>
            <person name="Jogler C."/>
        </authorList>
    </citation>
    <scope>NUCLEOTIDE SEQUENCE [LARGE SCALE GENOMIC DNA]</scope>
    <source>
        <strain evidence="2 3">Pan241w</strain>
    </source>
</reference>